<dbReference type="AlphaFoldDB" id="A0A916W4V8"/>
<evidence type="ECO:0000259" key="2">
    <source>
        <dbReference type="Pfam" id="PF04909"/>
    </source>
</evidence>
<keyword evidence="3" id="KW-0378">Hydrolase</keyword>
<dbReference type="PANTHER" id="PTHR35563:SF2">
    <property type="entry name" value="BARREL METAL-DEPENDENT HYDROLASE, PUTATIVE (AFU_ORTHOLOGUE AFUA_1G16240)-RELATED"/>
    <property type="match status" value="1"/>
</dbReference>
<organism evidence="3 4">
    <name type="scientific">Nitratireductor aestuarii</name>
    <dbReference type="NCBI Taxonomy" id="1735103"/>
    <lineage>
        <taxon>Bacteria</taxon>
        <taxon>Pseudomonadati</taxon>
        <taxon>Pseudomonadota</taxon>
        <taxon>Alphaproteobacteria</taxon>
        <taxon>Hyphomicrobiales</taxon>
        <taxon>Phyllobacteriaceae</taxon>
        <taxon>Nitratireductor</taxon>
    </lineage>
</organism>
<dbReference type="Gene3D" id="3.20.20.140">
    <property type="entry name" value="Metal-dependent hydrolases"/>
    <property type="match status" value="1"/>
</dbReference>
<proteinExistence type="predicted"/>
<keyword evidence="4" id="KW-1185">Reference proteome</keyword>
<reference evidence="3" key="1">
    <citation type="journal article" date="2014" name="Int. J. Syst. Evol. Microbiol.">
        <title>Complete genome sequence of Corynebacterium casei LMG S-19264T (=DSM 44701T), isolated from a smear-ripened cheese.</title>
        <authorList>
            <consortium name="US DOE Joint Genome Institute (JGI-PGF)"/>
            <person name="Walter F."/>
            <person name="Albersmeier A."/>
            <person name="Kalinowski J."/>
            <person name="Ruckert C."/>
        </authorList>
    </citation>
    <scope>NUCLEOTIDE SEQUENCE</scope>
    <source>
        <strain evidence="3">CGMCC 1.15320</strain>
    </source>
</reference>
<reference evidence="3" key="2">
    <citation type="submission" date="2020-09" db="EMBL/GenBank/DDBJ databases">
        <authorList>
            <person name="Sun Q."/>
            <person name="Zhou Y."/>
        </authorList>
    </citation>
    <scope>NUCLEOTIDE SEQUENCE</scope>
    <source>
        <strain evidence="3">CGMCC 1.15320</strain>
    </source>
</reference>
<name>A0A916W4V8_9HYPH</name>
<evidence type="ECO:0000313" key="4">
    <source>
        <dbReference type="Proteomes" id="UP000636264"/>
    </source>
</evidence>
<feature type="compositionally biased region" description="Pro residues" evidence="1">
    <location>
        <begin position="1"/>
        <end position="14"/>
    </location>
</feature>
<dbReference type="InterPro" id="IPR032466">
    <property type="entry name" value="Metal_Hydrolase"/>
</dbReference>
<dbReference type="SUPFAM" id="SSF51556">
    <property type="entry name" value="Metallo-dependent hydrolases"/>
    <property type="match status" value="1"/>
</dbReference>
<dbReference type="Pfam" id="PF04909">
    <property type="entry name" value="Amidohydro_2"/>
    <property type="match status" value="1"/>
</dbReference>
<protein>
    <submittedName>
        <fullName evidence="3">2-pyrone-4,6-dicarboxylate hydrolase</fullName>
    </submittedName>
</protein>
<sequence>MVTPGYIPPHPSPSRPKAQLPAGSCDSHCHIFGPGDRYPYSPKSSYIPPDAPAEALEALHAHLGFERAVLVQASCHGTDNSAMVDALRTRDHWKGIAILSGQETDDQLAEMNEVGVRGVRFNFVPRLKAAQPLDECRAILDRVKKFGWHMVVYFEPDALPGITPFLKEVPVPVAIDHMGLMPVEEGINGESFGRLAELLQDDKFWVKISGAERLTRAGPPYTDVDEIARELLRIAPDRTLFGTDWPHPNMTTHSPDDGQLVDRLVSICDQAQLQKVLIDNPTRLYFQ</sequence>
<evidence type="ECO:0000256" key="1">
    <source>
        <dbReference type="SAM" id="MobiDB-lite"/>
    </source>
</evidence>
<dbReference type="Proteomes" id="UP000636264">
    <property type="component" value="Unassembled WGS sequence"/>
</dbReference>
<dbReference type="InterPro" id="IPR006680">
    <property type="entry name" value="Amidohydro-rel"/>
</dbReference>
<feature type="domain" description="Amidohydrolase-related" evidence="2">
    <location>
        <begin position="25"/>
        <end position="286"/>
    </location>
</feature>
<dbReference type="InterPro" id="IPR052358">
    <property type="entry name" value="Aro_Compnd_Degr_Hydrolases"/>
</dbReference>
<accession>A0A916W4V8</accession>
<dbReference type="EMBL" id="BMIF01000005">
    <property type="protein sequence ID" value="GGA66476.1"/>
    <property type="molecule type" value="Genomic_DNA"/>
</dbReference>
<evidence type="ECO:0000313" key="3">
    <source>
        <dbReference type="EMBL" id="GGA66476.1"/>
    </source>
</evidence>
<dbReference type="RefSeq" id="WP_188720956.1">
    <property type="nucleotide sequence ID" value="NZ_BMIF01000005.1"/>
</dbReference>
<dbReference type="GO" id="GO:0016787">
    <property type="term" value="F:hydrolase activity"/>
    <property type="evidence" value="ECO:0007669"/>
    <property type="project" value="UniProtKB-KW"/>
</dbReference>
<dbReference type="PANTHER" id="PTHR35563">
    <property type="entry name" value="BARREL METAL-DEPENDENT HYDROLASE, PUTATIVE (AFU_ORTHOLOGUE AFUA_1G16240)-RELATED"/>
    <property type="match status" value="1"/>
</dbReference>
<feature type="region of interest" description="Disordered" evidence="1">
    <location>
        <begin position="1"/>
        <end position="22"/>
    </location>
</feature>
<comment type="caution">
    <text evidence="3">The sequence shown here is derived from an EMBL/GenBank/DDBJ whole genome shotgun (WGS) entry which is preliminary data.</text>
</comment>
<gene>
    <name evidence="3" type="ORF">GCM10011385_20470</name>
</gene>